<dbReference type="Pfam" id="PF14340">
    <property type="entry name" value="DUF4395"/>
    <property type="match status" value="1"/>
</dbReference>
<organism evidence="3 4">
    <name type="scientific">Sulfurimonas lithotrophica</name>
    <dbReference type="NCBI Taxonomy" id="2590022"/>
    <lineage>
        <taxon>Bacteria</taxon>
        <taxon>Pseudomonadati</taxon>
        <taxon>Campylobacterota</taxon>
        <taxon>Epsilonproteobacteria</taxon>
        <taxon>Campylobacterales</taxon>
        <taxon>Sulfurimonadaceae</taxon>
        <taxon>Sulfurimonas</taxon>
    </lineage>
</organism>
<feature type="transmembrane region" description="Helical" evidence="1">
    <location>
        <begin position="21"/>
        <end position="41"/>
    </location>
</feature>
<evidence type="ECO:0000259" key="2">
    <source>
        <dbReference type="Pfam" id="PF14340"/>
    </source>
</evidence>
<accession>A0A5P8P0A3</accession>
<dbReference type="KEGG" id="sulg:FJR48_05065"/>
<feature type="transmembrane region" description="Helical" evidence="1">
    <location>
        <begin position="108"/>
        <end position="130"/>
    </location>
</feature>
<proteinExistence type="predicted"/>
<reference evidence="3 4" key="1">
    <citation type="submission" date="2019-09" db="EMBL/GenBank/DDBJ databases">
        <title>Sulfurimonas gotlandica sp. nov., a chemoautotrophic and psychrotolerant epsilonproteobacterium isolated from a pelagic redoxcline, and an emended description of the genus Sulfurimonas.</title>
        <authorList>
            <person name="Wang S."/>
            <person name="Jiang L."/>
            <person name="Shao S."/>
        </authorList>
    </citation>
    <scope>NUCLEOTIDE SEQUENCE [LARGE SCALE GENOMIC DNA]</scope>
    <source>
        <strain evidence="3 4">GYSZ_1</strain>
    </source>
</reference>
<name>A0A5P8P0A3_9BACT</name>
<evidence type="ECO:0000256" key="1">
    <source>
        <dbReference type="SAM" id="Phobius"/>
    </source>
</evidence>
<dbReference type="AlphaFoldDB" id="A0A5P8P0A3"/>
<dbReference type="OrthoDB" id="5334502at2"/>
<dbReference type="EMBL" id="CP043617">
    <property type="protein sequence ID" value="QFR49129.1"/>
    <property type="molecule type" value="Genomic_DNA"/>
</dbReference>
<keyword evidence="4" id="KW-1185">Reference proteome</keyword>
<dbReference type="Proteomes" id="UP000326944">
    <property type="component" value="Chromosome"/>
</dbReference>
<evidence type="ECO:0000313" key="3">
    <source>
        <dbReference type="EMBL" id="QFR49129.1"/>
    </source>
</evidence>
<dbReference type="InterPro" id="IPR025508">
    <property type="entry name" value="DUF4395"/>
</dbReference>
<dbReference type="RefSeq" id="WP_152307072.1">
    <property type="nucleotide sequence ID" value="NZ_CP043617.1"/>
</dbReference>
<keyword evidence="1" id="KW-0812">Transmembrane</keyword>
<feature type="domain" description="DUF4395" evidence="2">
    <location>
        <begin position="12"/>
        <end position="140"/>
    </location>
</feature>
<evidence type="ECO:0000313" key="4">
    <source>
        <dbReference type="Proteomes" id="UP000326944"/>
    </source>
</evidence>
<protein>
    <submittedName>
        <fullName evidence="3">DUF4395 domain-containing protein</fullName>
    </submittedName>
</protein>
<sequence>MGYACPIAFEKIDSGISRISSLIVSIFVTYYLYSFNIYILYFLFLDFYMRIFCQKNFSLIFLISKMLKKVLNIKDAFTDSGAKKLAGLFGIFFILLLVLLNHMDLKEFSFLVGGIFILCSLLDASINYCVGCKVYFIIKKIYPSFMS</sequence>
<gene>
    <name evidence="3" type="ORF">FJR48_05065</name>
</gene>
<feature type="transmembrane region" description="Helical" evidence="1">
    <location>
        <begin position="85"/>
        <end position="102"/>
    </location>
</feature>
<keyword evidence="1" id="KW-1133">Transmembrane helix</keyword>
<keyword evidence="1" id="KW-0472">Membrane</keyword>